<name>A0ABV2LYZ5_9FIRM</name>
<evidence type="ECO:0000313" key="4">
    <source>
        <dbReference type="Proteomes" id="UP001549106"/>
    </source>
</evidence>
<accession>A0ABV2LYZ5</accession>
<dbReference type="InterPro" id="IPR027051">
    <property type="entry name" value="XdhC_Rossmann_dom"/>
</dbReference>
<reference evidence="3 4" key="1">
    <citation type="submission" date="2024-06" db="EMBL/GenBank/DDBJ databases">
        <title>Genomic Encyclopedia of Type Strains, Phase IV (KMG-IV): sequencing the most valuable type-strain genomes for metagenomic binning, comparative biology and taxonomic classification.</title>
        <authorList>
            <person name="Goeker M."/>
        </authorList>
    </citation>
    <scope>NUCLEOTIDE SEQUENCE [LARGE SCALE GENOMIC DNA]</scope>
    <source>
        <strain evidence="3 4">DSM 29492</strain>
    </source>
</reference>
<feature type="domain" description="XdhC- CoxI" evidence="1">
    <location>
        <begin position="256"/>
        <end position="313"/>
    </location>
</feature>
<organism evidence="3 4">
    <name type="scientific">Blautia caecimuris</name>
    <dbReference type="NCBI Taxonomy" id="1796615"/>
    <lineage>
        <taxon>Bacteria</taxon>
        <taxon>Bacillati</taxon>
        <taxon>Bacillota</taxon>
        <taxon>Clostridia</taxon>
        <taxon>Lachnospirales</taxon>
        <taxon>Lachnospiraceae</taxon>
        <taxon>Blautia</taxon>
    </lineage>
</organism>
<dbReference type="PANTHER" id="PTHR30388">
    <property type="entry name" value="ALDEHYDE OXIDOREDUCTASE MOLYBDENUM COFACTOR ASSEMBLY PROTEIN"/>
    <property type="match status" value="1"/>
</dbReference>
<sequence length="344" mass="37698">MKNQELYQIMADHMEKNKNMLATVIEGENTGKRLFFTEGRLVAESGEDRLSPELISRLAETEQSSIIEADGCRIFVELLGKPGKLVICGGGHVAQQAVILAKHTGFHVTVLEDRPFFADQARAAGADQVICDDFASALEKIPGGSDTYFLVVTRGHRYDGICLTAILKKERAYVGMMASRKRGILLKKKLVEEGFPESEVERLHTPVGLSIYAETPEEIAVSIVAELIMVKNSIKKTGGYDKELLACLTGESYPEQKKALATIVARQGSAPREIGTKMAVLSDGRIVGTIGGGCMESRIRNQCLHMLKEENPQSRLVLEDMSGQEAEEEGLVCGGRIRVFLEVL</sequence>
<dbReference type="InterPro" id="IPR003777">
    <property type="entry name" value="XdhC_CoxI"/>
</dbReference>
<dbReference type="Pfam" id="PF02625">
    <property type="entry name" value="XdhC_CoxI"/>
    <property type="match status" value="1"/>
</dbReference>
<dbReference type="PANTHER" id="PTHR30388:SF6">
    <property type="entry name" value="XANTHINE DEHYDROGENASE SUBUNIT A-RELATED"/>
    <property type="match status" value="1"/>
</dbReference>
<comment type="caution">
    <text evidence="3">The sequence shown here is derived from an EMBL/GenBank/DDBJ whole genome shotgun (WGS) entry which is preliminary data.</text>
</comment>
<dbReference type="SUPFAM" id="SSF51735">
    <property type="entry name" value="NAD(P)-binding Rossmann-fold domains"/>
    <property type="match status" value="1"/>
</dbReference>
<keyword evidence="4" id="KW-1185">Reference proteome</keyword>
<dbReference type="Proteomes" id="UP001549106">
    <property type="component" value="Unassembled WGS sequence"/>
</dbReference>
<dbReference type="Gene3D" id="3.40.50.720">
    <property type="entry name" value="NAD(P)-binding Rossmann-like Domain"/>
    <property type="match status" value="1"/>
</dbReference>
<dbReference type="RefSeq" id="WP_257464012.1">
    <property type="nucleotide sequence ID" value="NZ_BAABXP010000001.1"/>
</dbReference>
<feature type="domain" description="XdhC Rossmann" evidence="2">
    <location>
        <begin position="85"/>
        <end position="227"/>
    </location>
</feature>
<dbReference type="EMBL" id="JBEPMJ010000003">
    <property type="protein sequence ID" value="MET3749435.1"/>
    <property type="molecule type" value="Genomic_DNA"/>
</dbReference>
<proteinExistence type="predicted"/>
<evidence type="ECO:0000259" key="2">
    <source>
        <dbReference type="Pfam" id="PF13478"/>
    </source>
</evidence>
<evidence type="ECO:0000259" key="1">
    <source>
        <dbReference type="Pfam" id="PF02625"/>
    </source>
</evidence>
<gene>
    <name evidence="3" type="ORF">ABID24_000662</name>
</gene>
<dbReference type="Pfam" id="PF13478">
    <property type="entry name" value="XdhC_C"/>
    <property type="match status" value="1"/>
</dbReference>
<dbReference type="InterPro" id="IPR052698">
    <property type="entry name" value="MoCofactor_Util/Proc"/>
</dbReference>
<dbReference type="InterPro" id="IPR036291">
    <property type="entry name" value="NAD(P)-bd_dom_sf"/>
</dbReference>
<protein>
    <submittedName>
        <fullName evidence="3">Xanthine dehydrogenase accessory factor</fullName>
    </submittedName>
</protein>
<evidence type="ECO:0000313" key="3">
    <source>
        <dbReference type="EMBL" id="MET3749435.1"/>
    </source>
</evidence>